<dbReference type="AlphaFoldDB" id="A0A1H6M5H1"/>
<dbReference type="EMBL" id="CDSC02000376">
    <property type="protein sequence ID" value="SEH96601.1"/>
    <property type="molecule type" value="Genomic_DNA"/>
</dbReference>
<evidence type="ECO:0000313" key="1">
    <source>
        <dbReference type="EMBL" id="SEH96601.1"/>
    </source>
</evidence>
<accession>A0A1H6M5H1</accession>
<proteinExistence type="predicted"/>
<dbReference type="Proteomes" id="UP000198988">
    <property type="component" value="Unassembled WGS sequence"/>
</dbReference>
<reference evidence="2" key="1">
    <citation type="submission" date="2016-06" db="EMBL/GenBank/DDBJ databases">
        <authorList>
            <person name="Petersen J."/>
            <person name="Sayavedra L."/>
        </authorList>
    </citation>
    <scope>NUCLEOTIDE SEQUENCE [LARGE SCALE GENOMIC DNA]</scope>
    <source>
        <strain evidence="2">BazSymA</strain>
    </source>
</reference>
<protein>
    <submittedName>
        <fullName evidence="1">Uncharacterized protein</fullName>
    </submittedName>
</protein>
<dbReference type="RefSeq" id="WP_195910149.1">
    <property type="nucleotide sequence ID" value="NZ_CDSC02000376.1"/>
</dbReference>
<organism evidence="1 2">
    <name type="scientific">Bathymodiolus azoricus thioautotrophic gill symbiont</name>
    <dbReference type="NCBI Taxonomy" id="235205"/>
    <lineage>
        <taxon>Bacteria</taxon>
        <taxon>Pseudomonadati</taxon>
        <taxon>Pseudomonadota</taxon>
        <taxon>Gammaproteobacteria</taxon>
        <taxon>sulfur-oxidizing symbionts</taxon>
    </lineage>
</organism>
<gene>
    <name evidence="1" type="ORF">BAZSYMA_ACONTIG231148_0</name>
</gene>
<sequence>MMFIGGTMKVYDIKLTVGQYLGANSKVMKTKNTMDKIYREREKELKK</sequence>
<name>A0A1H6M5H1_9GAMM</name>
<evidence type="ECO:0000313" key="2">
    <source>
        <dbReference type="Proteomes" id="UP000198988"/>
    </source>
</evidence>